<comment type="caution">
    <text evidence="1">The sequence shown here is derived from an EMBL/GenBank/DDBJ whole genome shotgun (WGS) entry which is preliminary data.</text>
</comment>
<evidence type="ECO:0000313" key="2">
    <source>
        <dbReference type="Proteomes" id="UP000593571"/>
    </source>
</evidence>
<sequence length="93" mass="10824">MKRLCPRRNFWVNGLLPLPNVLLFNPRLQTTLNWEQSRAPWPSQQLPSEGWRPATEDWTTANSFSGEWAGCQAFPWLFPLWEYHQVLASASPV</sequence>
<reference evidence="1 2" key="1">
    <citation type="journal article" date="2020" name="Nature">
        <title>Six reference-quality genomes reveal evolution of bat adaptations.</title>
        <authorList>
            <person name="Jebb D."/>
            <person name="Huang Z."/>
            <person name="Pippel M."/>
            <person name="Hughes G.M."/>
            <person name="Lavrichenko K."/>
            <person name="Devanna P."/>
            <person name="Winkler S."/>
            <person name="Jermiin L.S."/>
            <person name="Skirmuntt E.C."/>
            <person name="Katzourakis A."/>
            <person name="Burkitt-Gray L."/>
            <person name="Ray D.A."/>
            <person name="Sullivan K.A.M."/>
            <person name="Roscito J.G."/>
            <person name="Kirilenko B.M."/>
            <person name="Davalos L.M."/>
            <person name="Corthals A.P."/>
            <person name="Power M.L."/>
            <person name="Jones G."/>
            <person name="Ransome R.D."/>
            <person name="Dechmann D.K.N."/>
            <person name="Locatelli A.G."/>
            <person name="Puechmaille S.J."/>
            <person name="Fedrigo O."/>
            <person name="Jarvis E.D."/>
            <person name="Hiller M."/>
            <person name="Vernes S.C."/>
            <person name="Myers E.W."/>
            <person name="Teeling E.C."/>
        </authorList>
    </citation>
    <scope>NUCLEOTIDE SEQUENCE [LARGE SCALE GENOMIC DNA]</scope>
    <source>
        <strain evidence="1">MRouAeg1</strain>
        <tissue evidence="1">Muscle</tissue>
    </source>
</reference>
<dbReference type="EMBL" id="JACASE010000016">
    <property type="protein sequence ID" value="KAF6402356.1"/>
    <property type="molecule type" value="Genomic_DNA"/>
</dbReference>
<organism evidence="1 2">
    <name type="scientific">Rousettus aegyptiacus</name>
    <name type="common">Egyptian fruit bat</name>
    <name type="synonym">Pteropus aegyptiacus</name>
    <dbReference type="NCBI Taxonomy" id="9407"/>
    <lineage>
        <taxon>Eukaryota</taxon>
        <taxon>Metazoa</taxon>
        <taxon>Chordata</taxon>
        <taxon>Craniata</taxon>
        <taxon>Vertebrata</taxon>
        <taxon>Euteleostomi</taxon>
        <taxon>Mammalia</taxon>
        <taxon>Eutheria</taxon>
        <taxon>Laurasiatheria</taxon>
        <taxon>Chiroptera</taxon>
        <taxon>Yinpterochiroptera</taxon>
        <taxon>Pteropodoidea</taxon>
        <taxon>Pteropodidae</taxon>
        <taxon>Rousettinae</taxon>
        <taxon>Rousettus</taxon>
    </lineage>
</organism>
<name>A0A7J8BV47_ROUAE</name>
<keyword evidence="1" id="KW-0675">Receptor</keyword>
<keyword evidence="2" id="KW-1185">Reference proteome</keyword>
<dbReference type="Proteomes" id="UP000593571">
    <property type="component" value="Unassembled WGS sequence"/>
</dbReference>
<proteinExistence type="predicted"/>
<evidence type="ECO:0000313" key="1">
    <source>
        <dbReference type="EMBL" id="KAF6402356.1"/>
    </source>
</evidence>
<gene>
    <name evidence="1" type="ORF">HJG63_017086</name>
</gene>
<protein>
    <submittedName>
        <fullName evidence="1">Relaxin family peptide receptor 1</fullName>
    </submittedName>
</protein>
<accession>A0A7J8BV47</accession>
<dbReference type="AlphaFoldDB" id="A0A7J8BV47"/>